<comment type="cofactor">
    <cofactor evidence="1">
        <name>FAD</name>
        <dbReference type="ChEBI" id="CHEBI:57692"/>
    </cofactor>
</comment>
<keyword evidence="7" id="KW-0560">Oxidoreductase</keyword>
<dbReference type="InterPro" id="IPR029041">
    <property type="entry name" value="FAD-linked_oxidoreductase-like"/>
</dbReference>
<evidence type="ECO:0000313" key="11">
    <source>
        <dbReference type="Proteomes" id="UP000254134"/>
    </source>
</evidence>
<sequence>MDLVERLRSGPPIVADGGMGALIGGAVQRLRCPEEANLRAPESVVAVHASYIRAGAELIETNTFGANRRKLASHFLEGDFEAINSAGVRLAREARDVSGREVLVAGAIGPLGELELLDASEHGALYAEQARILEGRGVDLFMVETFFDLEDLVVAVQAVQSVSALPIVALLTFDEEAETSGGVGAADAARRLAGLGVAAIGSNHGAGPQATLAAIDAMRGAQVPVAALPNIGLASLSGGRVVYPHSSPDYFAEFAAQAAALGARIIGGCCGTTPAQIEAIRGALDEGRAPRVVFEAGEPALAAPPAADAVETGLARALRLGEWVVSVELDPPKGGTNDAMIDVARALRASGHVGFVDVNDNPMARARMNALMASIAIQREAGMETIPHVTPRDTTVMGLEGILLGAHAEGVRNILAVTGDPPQVGDYPGSRGVYEVDSIGLVQLLARLNQGEDYVGKTIDQPTSFFVGVAVNPSAHDLPLEVDRFERKVAAGARFAMTQALFDVAHLDALLDRYGGQPPVPLLVGVWPLRSHTMALRLHNEVPGISVPERVLDALRDAGAGAPAVGLALARELVEQVRERAAGIYVIPPFKRPEAALELFSG</sequence>
<keyword evidence="11" id="KW-1185">Reference proteome</keyword>
<evidence type="ECO:0000256" key="2">
    <source>
        <dbReference type="ARBA" id="ARBA00004777"/>
    </source>
</evidence>
<dbReference type="Gene3D" id="3.20.20.220">
    <property type="match status" value="1"/>
</dbReference>
<comment type="caution">
    <text evidence="10">The sequence shown here is derived from an EMBL/GenBank/DDBJ whole genome shotgun (WGS) entry which is preliminary data.</text>
</comment>
<evidence type="ECO:0000256" key="5">
    <source>
        <dbReference type="ARBA" id="ARBA00022679"/>
    </source>
</evidence>
<dbReference type="Proteomes" id="UP000254134">
    <property type="component" value="Unassembled WGS sequence"/>
</dbReference>
<dbReference type="InterPro" id="IPR003171">
    <property type="entry name" value="Mehydrof_redctse-like"/>
</dbReference>
<keyword evidence="5 10" id="KW-0808">Transferase</keyword>
<dbReference type="PANTHER" id="PTHR11103">
    <property type="entry name" value="SLR1189 PROTEIN"/>
    <property type="match status" value="1"/>
</dbReference>
<organism evidence="10 11">
    <name type="scientific">Gaiella occulta</name>
    <dbReference type="NCBI Taxonomy" id="1002870"/>
    <lineage>
        <taxon>Bacteria</taxon>
        <taxon>Bacillati</taxon>
        <taxon>Actinomycetota</taxon>
        <taxon>Thermoleophilia</taxon>
        <taxon>Gaiellales</taxon>
        <taxon>Gaiellaceae</taxon>
        <taxon>Gaiella</taxon>
    </lineage>
</organism>
<dbReference type="RefSeq" id="WP_114796407.1">
    <property type="nucleotide sequence ID" value="NZ_QQZY01000004.1"/>
</dbReference>
<dbReference type="SUPFAM" id="SSF82282">
    <property type="entry name" value="Homocysteine S-methyltransferase"/>
    <property type="match status" value="1"/>
</dbReference>
<evidence type="ECO:0000256" key="6">
    <source>
        <dbReference type="ARBA" id="ARBA00022827"/>
    </source>
</evidence>
<dbReference type="GO" id="GO:0004489">
    <property type="term" value="F:methylenetetrahydrofolate reductase [NAD(P)H] activity"/>
    <property type="evidence" value="ECO:0007669"/>
    <property type="project" value="InterPro"/>
</dbReference>
<dbReference type="GO" id="GO:0008168">
    <property type="term" value="F:methyltransferase activity"/>
    <property type="evidence" value="ECO:0007669"/>
    <property type="project" value="UniProtKB-KW"/>
</dbReference>
<dbReference type="CDD" id="cd00537">
    <property type="entry name" value="MTHFR"/>
    <property type="match status" value="1"/>
</dbReference>
<feature type="domain" description="Hcy-binding" evidence="9">
    <location>
        <begin position="1"/>
        <end position="284"/>
    </location>
</feature>
<evidence type="ECO:0000256" key="3">
    <source>
        <dbReference type="ARBA" id="ARBA00022603"/>
    </source>
</evidence>
<gene>
    <name evidence="10" type="ORF">Gocc_1990</name>
</gene>
<dbReference type="InterPro" id="IPR036589">
    <property type="entry name" value="HCY_dom_sf"/>
</dbReference>
<evidence type="ECO:0000256" key="8">
    <source>
        <dbReference type="PROSITE-ProRule" id="PRU00333"/>
    </source>
</evidence>
<dbReference type="AlphaFoldDB" id="A0A7M2YWZ9"/>
<dbReference type="PANTHER" id="PTHR11103:SF18">
    <property type="entry name" value="SLR1189 PROTEIN"/>
    <property type="match status" value="1"/>
</dbReference>
<evidence type="ECO:0000259" key="9">
    <source>
        <dbReference type="PROSITE" id="PS50970"/>
    </source>
</evidence>
<dbReference type="NCBIfam" id="NF006396">
    <property type="entry name" value="PRK08645.1"/>
    <property type="match status" value="1"/>
</dbReference>
<dbReference type="Pfam" id="PF02219">
    <property type="entry name" value="MTHFR"/>
    <property type="match status" value="1"/>
</dbReference>
<dbReference type="SUPFAM" id="SSF51730">
    <property type="entry name" value="FAD-linked oxidoreductase"/>
    <property type="match status" value="1"/>
</dbReference>
<comment type="caution">
    <text evidence="8">Lacks conserved residue(s) required for the propagation of feature annotation.</text>
</comment>
<dbReference type="GO" id="GO:0032259">
    <property type="term" value="P:methylation"/>
    <property type="evidence" value="ECO:0007669"/>
    <property type="project" value="UniProtKB-KW"/>
</dbReference>
<evidence type="ECO:0000256" key="1">
    <source>
        <dbReference type="ARBA" id="ARBA00001974"/>
    </source>
</evidence>
<proteinExistence type="predicted"/>
<name>A0A7M2YWZ9_9ACTN</name>
<dbReference type="UniPathway" id="UPA00193"/>
<evidence type="ECO:0000256" key="7">
    <source>
        <dbReference type="ARBA" id="ARBA00023002"/>
    </source>
</evidence>
<keyword evidence="3 10" id="KW-0489">Methyltransferase</keyword>
<reference evidence="11" key="2">
    <citation type="journal article" date="2019" name="MicrobiologyOpen">
        <title>High-quality draft genome sequence of Gaiella occulta isolated from a 150 meter deep mineral water borehole and comparison with the genome sequences of other deep-branching lineages of the phylum Actinobacteria.</title>
        <authorList>
            <person name="Severino R."/>
            <person name="Froufe H.J.C."/>
            <person name="Barroso C."/>
            <person name="Albuquerque L."/>
            <person name="Lobo-da-Cunha A."/>
            <person name="da Costa M.S."/>
            <person name="Egas C."/>
        </authorList>
    </citation>
    <scope>NUCLEOTIDE SEQUENCE [LARGE SCALE GENOMIC DNA]</scope>
    <source>
        <strain evidence="11">F2-233</strain>
    </source>
</reference>
<protein>
    <submittedName>
        <fullName evidence="10">Homocysteine S-methyltransferase</fullName>
    </submittedName>
</protein>
<dbReference type="EMBL" id="QQZY01000004">
    <property type="protein sequence ID" value="RDI74414.1"/>
    <property type="molecule type" value="Genomic_DNA"/>
</dbReference>
<comment type="pathway">
    <text evidence="2">One-carbon metabolism; tetrahydrofolate interconversion.</text>
</comment>
<keyword evidence="4" id="KW-0285">Flavoprotein</keyword>
<dbReference type="Gene3D" id="3.20.20.330">
    <property type="entry name" value="Homocysteine-binding-like domain"/>
    <property type="match status" value="1"/>
</dbReference>
<dbReference type="Pfam" id="PF02574">
    <property type="entry name" value="S-methyl_trans"/>
    <property type="match status" value="1"/>
</dbReference>
<reference evidence="10 11" key="1">
    <citation type="submission" date="2018-07" db="EMBL/GenBank/DDBJ databases">
        <title>High-quality-draft genome sequence of Gaiella occulta.</title>
        <authorList>
            <person name="Severino R."/>
            <person name="Froufe H.J.C."/>
            <person name="Rainey F.A."/>
            <person name="Barroso C."/>
            <person name="Albuquerque L."/>
            <person name="Lobo-Da-Cunha A."/>
            <person name="Da Costa M.S."/>
            <person name="Egas C."/>
        </authorList>
    </citation>
    <scope>NUCLEOTIDE SEQUENCE [LARGE SCALE GENOMIC DNA]</scope>
    <source>
        <strain evidence="10 11">F2-233</strain>
    </source>
</reference>
<keyword evidence="6" id="KW-0274">FAD</keyword>
<accession>A0A7M2YWZ9</accession>
<dbReference type="GO" id="GO:0006555">
    <property type="term" value="P:methionine metabolic process"/>
    <property type="evidence" value="ECO:0007669"/>
    <property type="project" value="InterPro"/>
</dbReference>
<dbReference type="OrthoDB" id="9803687at2"/>
<dbReference type="InterPro" id="IPR003726">
    <property type="entry name" value="HCY_dom"/>
</dbReference>
<dbReference type="GO" id="GO:0035999">
    <property type="term" value="P:tetrahydrofolate interconversion"/>
    <property type="evidence" value="ECO:0007669"/>
    <property type="project" value="UniProtKB-UniPathway"/>
</dbReference>
<evidence type="ECO:0000313" key="10">
    <source>
        <dbReference type="EMBL" id="RDI74414.1"/>
    </source>
</evidence>
<evidence type="ECO:0000256" key="4">
    <source>
        <dbReference type="ARBA" id="ARBA00022630"/>
    </source>
</evidence>
<dbReference type="PROSITE" id="PS50970">
    <property type="entry name" value="HCY"/>
    <property type="match status" value="1"/>
</dbReference>